<name>A0A076MVQ1_AMYME</name>
<dbReference type="CDD" id="cd13558">
    <property type="entry name" value="PBP2_SsuA_like_2"/>
    <property type="match status" value="1"/>
</dbReference>
<comment type="subcellular location">
    <subcellularLocation>
        <location evidence="1">Periplasm</location>
    </subcellularLocation>
</comment>
<gene>
    <name evidence="9" type="primary">ssuA</name>
    <name evidence="9" type="ORF">AMETH_2748</name>
</gene>
<dbReference type="PANTHER" id="PTHR30024:SF48">
    <property type="entry name" value="ABC TRANSPORTER SUBSTRATE-BINDING PROTEIN"/>
    <property type="match status" value="1"/>
</dbReference>
<dbReference type="PANTHER" id="PTHR30024">
    <property type="entry name" value="ALIPHATIC SULFONATES-BINDING PROTEIN-RELATED"/>
    <property type="match status" value="1"/>
</dbReference>
<dbReference type="KEGG" id="amq:AMETH_2748"/>
<evidence type="ECO:0000256" key="2">
    <source>
        <dbReference type="ARBA" id="ARBA00010742"/>
    </source>
</evidence>
<accession>A0A076MVQ1</accession>
<reference evidence="9 10" key="1">
    <citation type="submission" date="2014-07" db="EMBL/GenBank/DDBJ databases">
        <title>Whole Genome Sequence of the Amycolatopsis methanolica 239.</title>
        <authorList>
            <person name="Tang B."/>
        </authorList>
    </citation>
    <scope>NUCLEOTIDE SEQUENCE [LARGE SCALE GENOMIC DNA]</scope>
    <source>
        <strain evidence="9 10">239</strain>
    </source>
</reference>
<dbReference type="NCBIfam" id="TIGR01728">
    <property type="entry name" value="SsuA_fam"/>
    <property type="match status" value="1"/>
</dbReference>
<evidence type="ECO:0000313" key="10">
    <source>
        <dbReference type="Proteomes" id="UP000062973"/>
    </source>
</evidence>
<dbReference type="SUPFAM" id="SSF53850">
    <property type="entry name" value="Periplasmic binding protein-like II"/>
    <property type="match status" value="1"/>
</dbReference>
<dbReference type="InterPro" id="IPR001638">
    <property type="entry name" value="Solute-binding_3/MltF_N"/>
</dbReference>
<keyword evidence="10" id="KW-1185">Reference proteome</keyword>
<dbReference type="Proteomes" id="UP000062973">
    <property type="component" value="Chromosome"/>
</dbReference>
<evidence type="ECO:0000256" key="1">
    <source>
        <dbReference type="ARBA" id="ARBA00004418"/>
    </source>
</evidence>
<dbReference type="AlphaFoldDB" id="A0A076MVQ1"/>
<feature type="domain" description="Solute-binding protein family 3/N-terminal" evidence="8">
    <location>
        <begin position="45"/>
        <end position="259"/>
    </location>
</feature>
<evidence type="ECO:0000259" key="8">
    <source>
        <dbReference type="SMART" id="SM00062"/>
    </source>
</evidence>
<dbReference type="eggNOG" id="COG0715">
    <property type="taxonomic scope" value="Bacteria"/>
</dbReference>
<dbReference type="Gene3D" id="3.40.190.10">
    <property type="entry name" value="Periplasmic binding protein-like II"/>
    <property type="match status" value="2"/>
</dbReference>
<dbReference type="GO" id="GO:0042597">
    <property type="term" value="C:periplasmic space"/>
    <property type="evidence" value="ECO:0007669"/>
    <property type="project" value="UniProtKB-SubCell"/>
</dbReference>
<evidence type="ECO:0000256" key="7">
    <source>
        <dbReference type="SAM" id="SignalP"/>
    </source>
</evidence>
<evidence type="ECO:0000256" key="5">
    <source>
        <dbReference type="ARBA" id="ARBA00055538"/>
    </source>
</evidence>
<dbReference type="STRING" id="1068978.AMETH_2748"/>
<comment type="similarity">
    <text evidence="2">Belongs to the bacterial solute-binding protein SsuA/TauA family.</text>
</comment>
<dbReference type="SMART" id="SM00062">
    <property type="entry name" value="PBPb"/>
    <property type="match status" value="1"/>
</dbReference>
<feature type="signal peptide" evidence="7">
    <location>
        <begin position="1"/>
        <end position="23"/>
    </location>
</feature>
<protein>
    <recommendedName>
        <fullName evidence="6">Putative aliphatic sulfonates-binding protein</fullName>
    </recommendedName>
</protein>
<dbReference type="FunFam" id="3.40.190.10:FF:000050">
    <property type="entry name" value="Sulfonate ABC transporter substrate-binding protein"/>
    <property type="match status" value="1"/>
</dbReference>
<dbReference type="GO" id="GO:0042626">
    <property type="term" value="F:ATPase-coupled transmembrane transporter activity"/>
    <property type="evidence" value="ECO:0007669"/>
    <property type="project" value="InterPro"/>
</dbReference>
<dbReference type="Pfam" id="PF09084">
    <property type="entry name" value="NMT1"/>
    <property type="match status" value="1"/>
</dbReference>
<dbReference type="GO" id="GO:0016020">
    <property type="term" value="C:membrane"/>
    <property type="evidence" value="ECO:0007669"/>
    <property type="project" value="InterPro"/>
</dbReference>
<dbReference type="EMBL" id="CP009110">
    <property type="protein sequence ID" value="AIJ22840.1"/>
    <property type="molecule type" value="Genomic_DNA"/>
</dbReference>
<dbReference type="InterPro" id="IPR010067">
    <property type="entry name" value="ABC_SsuA_sub-bd"/>
</dbReference>
<evidence type="ECO:0000256" key="3">
    <source>
        <dbReference type="ARBA" id="ARBA00022448"/>
    </source>
</evidence>
<organism evidence="9 10">
    <name type="scientific">Amycolatopsis methanolica 239</name>
    <dbReference type="NCBI Taxonomy" id="1068978"/>
    <lineage>
        <taxon>Bacteria</taxon>
        <taxon>Bacillati</taxon>
        <taxon>Actinomycetota</taxon>
        <taxon>Actinomycetes</taxon>
        <taxon>Pseudonocardiales</taxon>
        <taxon>Pseudonocardiaceae</taxon>
        <taxon>Amycolatopsis</taxon>
        <taxon>Amycolatopsis methanolica group</taxon>
    </lineage>
</organism>
<evidence type="ECO:0000256" key="6">
    <source>
        <dbReference type="ARBA" id="ARBA00070228"/>
    </source>
</evidence>
<keyword evidence="3" id="KW-0813">Transport</keyword>
<comment type="function">
    <text evidence="5">Part of a binding-protein-dependent transport system for aliphatic sulfonates. Putative binding protein.</text>
</comment>
<feature type="chain" id="PRO_5001716059" description="Putative aliphatic sulfonates-binding protein" evidence="7">
    <location>
        <begin position="24"/>
        <end position="336"/>
    </location>
</feature>
<proteinExistence type="inferred from homology"/>
<dbReference type="RefSeq" id="WP_026153082.1">
    <property type="nucleotide sequence ID" value="NZ_AQUL01000001.1"/>
</dbReference>
<dbReference type="HOGENOM" id="CLU_028871_2_1_11"/>
<sequence length="336" mass="34631">MRLPRILAAVTALALTLTACGGASEPSSGPSVPPPVSAADLAKVTLKVGDQKGGSQALLKSAGLLNDLPYKIEWSTFTSGPPLLEAASAGAIDIGGVGNTPPIFAAAAKAKISIVSSAQGNVASDALLVTPDSPLRTVADLKGKTIGVAKGSSAHGQILLTLAKNGLSTKDVKLSFLQPADAYGAFTQHQIDAWAVWDPYTSQAKLEANARVLADGTGVANGYTFQVAGHNALSDAGKNAAIRDYVVRIAKAQQWADTHREQWAQAWSAETGLKPEVTLAAVQSGPDLPVPLDDKVIASEQELADAFADDKVLPGKIDFADFTDTRFAADLAAARG</sequence>
<dbReference type="PROSITE" id="PS51257">
    <property type="entry name" value="PROKAR_LIPOPROTEIN"/>
    <property type="match status" value="1"/>
</dbReference>
<evidence type="ECO:0000313" key="9">
    <source>
        <dbReference type="EMBL" id="AIJ22840.1"/>
    </source>
</evidence>
<dbReference type="PATRIC" id="fig|1068978.7.peg.2935"/>
<keyword evidence="4 7" id="KW-0732">Signal</keyword>
<dbReference type="InterPro" id="IPR015168">
    <property type="entry name" value="SsuA/THI5"/>
</dbReference>
<evidence type="ECO:0000256" key="4">
    <source>
        <dbReference type="ARBA" id="ARBA00022729"/>
    </source>
</evidence>